<gene>
    <name evidence="5" type="ORF">Rai3103_08635</name>
</gene>
<name>A0A5Q2FGB0_9ACTN</name>
<dbReference type="PANTHER" id="PTHR43792:SF8">
    <property type="entry name" value="[RIBOSOMAL PROTEIN US5]-ALANINE N-ACETYLTRANSFERASE"/>
    <property type="match status" value="1"/>
</dbReference>
<dbReference type="Gene3D" id="3.40.630.30">
    <property type="match status" value="1"/>
</dbReference>
<sequence>MPSPVIRPATLEDAPVLAALYRRNRSFLQPWEPQRDDAWFTVAGQQAFLTEAQHDREAGLAVTFLILDDDEPVGRITLSRITRGAFLSGGIGYWVSLDHTGRGLATSAVAAVKAYAFGELGLHRLEAATLPHNIASQRVLLSNGFARIGRAPRYLKINGRWQDHVLFQVLAD</sequence>
<dbReference type="EMBL" id="CP045725">
    <property type="protein sequence ID" value="QGF23725.1"/>
    <property type="molecule type" value="Genomic_DNA"/>
</dbReference>
<reference evidence="5 6" key="1">
    <citation type="submission" date="2019-10" db="EMBL/GenBank/DDBJ databases">
        <title>Genomic analysis of Raineyella sp. CBA3103.</title>
        <authorList>
            <person name="Roh S.W."/>
        </authorList>
    </citation>
    <scope>NUCLEOTIDE SEQUENCE [LARGE SCALE GENOMIC DNA]</scope>
    <source>
        <strain evidence="5 6">CBA3103</strain>
    </source>
</reference>
<comment type="similarity">
    <text evidence="3">Belongs to the acetyltransferase family. RimJ subfamily.</text>
</comment>
<dbReference type="KEGG" id="rain:Rai3103_08635"/>
<dbReference type="InterPro" id="IPR051531">
    <property type="entry name" value="N-acetyltransferase"/>
</dbReference>
<evidence type="ECO:0000313" key="6">
    <source>
        <dbReference type="Proteomes" id="UP000386847"/>
    </source>
</evidence>
<dbReference type="PROSITE" id="PS51186">
    <property type="entry name" value="GNAT"/>
    <property type="match status" value="1"/>
</dbReference>
<evidence type="ECO:0000256" key="3">
    <source>
        <dbReference type="ARBA" id="ARBA00038502"/>
    </source>
</evidence>
<dbReference type="GO" id="GO:0005737">
    <property type="term" value="C:cytoplasm"/>
    <property type="evidence" value="ECO:0007669"/>
    <property type="project" value="TreeGrafter"/>
</dbReference>
<dbReference type="Proteomes" id="UP000386847">
    <property type="component" value="Chromosome"/>
</dbReference>
<dbReference type="Pfam" id="PF13302">
    <property type="entry name" value="Acetyltransf_3"/>
    <property type="match status" value="1"/>
</dbReference>
<dbReference type="GO" id="GO:0008999">
    <property type="term" value="F:protein-N-terminal-alanine acetyltransferase activity"/>
    <property type="evidence" value="ECO:0007669"/>
    <property type="project" value="TreeGrafter"/>
</dbReference>
<dbReference type="InterPro" id="IPR000182">
    <property type="entry name" value="GNAT_dom"/>
</dbReference>
<proteinExistence type="inferred from homology"/>
<evidence type="ECO:0000313" key="5">
    <source>
        <dbReference type="EMBL" id="QGF23725.1"/>
    </source>
</evidence>
<evidence type="ECO:0000256" key="2">
    <source>
        <dbReference type="ARBA" id="ARBA00023315"/>
    </source>
</evidence>
<evidence type="ECO:0000256" key="1">
    <source>
        <dbReference type="ARBA" id="ARBA00022679"/>
    </source>
</evidence>
<dbReference type="PANTHER" id="PTHR43792">
    <property type="entry name" value="GNAT FAMILY, PUTATIVE (AFU_ORTHOLOGUE AFUA_3G00765)-RELATED-RELATED"/>
    <property type="match status" value="1"/>
</dbReference>
<keyword evidence="6" id="KW-1185">Reference proteome</keyword>
<dbReference type="InterPro" id="IPR016181">
    <property type="entry name" value="Acyl_CoA_acyltransferase"/>
</dbReference>
<evidence type="ECO:0000259" key="4">
    <source>
        <dbReference type="PROSITE" id="PS51186"/>
    </source>
</evidence>
<feature type="domain" description="N-acetyltransferase" evidence="4">
    <location>
        <begin position="4"/>
        <end position="172"/>
    </location>
</feature>
<accession>A0A5Q2FGB0</accession>
<dbReference type="RefSeq" id="WP_153572255.1">
    <property type="nucleotide sequence ID" value="NZ_CP045725.1"/>
</dbReference>
<keyword evidence="1 5" id="KW-0808">Transferase</keyword>
<keyword evidence="2" id="KW-0012">Acyltransferase</keyword>
<organism evidence="5 6">
    <name type="scientific">Raineyella fluvialis</name>
    <dbReference type="NCBI Taxonomy" id="2662261"/>
    <lineage>
        <taxon>Bacteria</taxon>
        <taxon>Bacillati</taxon>
        <taxon>Actinomycetota</taxon>
        <taxon>Actinomycetes</taxon>
        <taxon>Propionibacteriales</taxon>
        <taxon>Propionibacteriaceae</taxon>
        <taxon>Raineyella</taxon>
    </lineage>
</organism>
<protein>
    <submittedName>
        <fullName evidence="5">GNAT family N-acetyltransferase</fullName>
    </submittedName>
</protein>
<dbReference type="AlphaFoldDB" id="A0A5Q2FGB0"/>
<dbReference type="SUPFAM" id="SSF55729">
    <property type="entry name" value="Acyl-CoA N-acyltransferases (Nat)"/>
    <property type="match status" value="1"/>
</dbReference>